<evidence type="ECO:0000313" key="2">
    <source>
        <dbReference type="EMBL" id="MCW3789210.1"/>
    </source>
</evidence>
<evidence type="ECO:0000256" key="1">
    <source>
        <dbReference type="ARBA" id="ARBA00006479"/>
    </source>
</evidence>
<dbReference type="Pfam" id="PF00480">
    <property type="entry name" value="ROK"/>
    <property type="match status" value="1"/>
</dbReference>
<dbReference type="EMBL" id="JAPDPJ010000089">
    <property type="protein sequence ID" value="MCW3789210.1"/>
    <property type="molecule type" value="Genomic_DNA"/>
</dbReference>
<dbReference type="Proteomes" id="UP001209229">
    <property type="component" value="Unassembled WGS sequence"/>
</dbReference>
<keyword evidence="3" id="KW-1185">Reference proteome</keyword>
<sequence>MEIYTASRVVLTLDAGGTNFVFNAICGGLELITPINTPSFGDDLAKCLKTIIEGFESVILKLKSKPVAISFAFPGPADYDNGIIGDLQNLSGFKGGVALGPMLESYFKIPVFIQNDGNLYAYGEAKAGFLQEVNKVSKKQFKNLIGITLGTGFGAGFVANEKLLCGNNNIGGEVWLLSNGISQRNYIEEEVSTRAIINNYCKYAGINDTQLFPKDIYDIAEGLIPGNREAAYKAFVRFGTHFGDALANLITLFDSLVVIGGGLTGAKKYYMPAVMDIIKGKFLNGQNRLIHKVYCLDNKNDYQDFFSKTVKNITIPYSKEIIEYEQLPKIGIGTSKLGASHAIALGAYAYALDNLNNRTIKY</sequence>
<name>A0AAE3SH54_9BACT</name>
<evidence type="ECO:0000313" key="3">
    <source>
        <dbReference type="Proteomes" id="UP001209229"/>
    </source>
</evidence>
<dbReference type="InterPro" id="IPR000600">
    <property type="entry name" value="ROK"/>
</dbReference>
<dbReference type="SUPFAM" id="SSF53067">
    <property type="entry name" value="Actin-like ATPase domain"/>
    <property type="match status" value="1"/>
</dbReference>
<protein>
    <submittedName>
        <fullName evidence="2">ROK family protein</fullName>
    </submittedName>
</protein>
<comment type="caution">
    <text evidence="2">The sequence shown here is derived from an EMBL/GenBank/DDBJ whole genome shotgun (WGS) entry which is preliminary data.</text>
</comment>
<dbReference type="PANTHER" id="PTHR18964">
    <property type="entry name" value="ROK (REPRESSOR, ORF, KINASE) FAMILY"/>
    <property type="match status" value="1"/>
</dbReference>
<dbReference type="AlphaFoldDB" id="A0AAE3SH54"/>
<proteinExistence type="inferred from homology"/>
<organism evidence="2 3">
    <name type="scientific">Plebeiibacterium sediminum</name>
    <dbReference type="NCBI Taxonomy" id="2992112"/>
    <lineage>
        <taxon>Bacteria</taxon>
        <taxon>Pseudomonadati</taxon>
        <taxon>Bacteroidota</taxon>
        <taxon>Bacteroidia</taxon>
        <taxon>Marinilabiliales</taxon>
        <taxon>Marinilabiliaceae</taxon>
        <taxon>Plebeiibacterium</taxon>
    </lineage>
</organism>
<dbReference type="InterPro" id="IPR043129">
    <property type="entry name" value="ATPase_NBD"/>
</dbReference>
<gene>
    <name evidence="2" type="ORF">OM075_22290</name>
</gene>
<dbReference type="RefSeq" id="WP_301192766.1">
    <property type="nucleotide sequence ID" value="NZ_JAPDPJ010000089.1"/>
</dbReference>
<dbReference type="PANTHER" id="PTHR18964:SF149">
    <property type="entry name" value="BIFUNCTIONAL UDP-N-ACETYLGLUCOSAMINE 2-EPIMERASE_N-ACETYLMANNOSAMINE KINASE"/>
    <property type="match status" value="1"/>
</dbReference>
<accession>A0AAE3SH54</accession>
<comment type="similarity">
    <text evidence="1">Belongs to the ROK (NagC/XylR) family.</text>
</comment>
<dbReference type="CDD" id="cd23763">
    <property type="entry name" value="ASKHA_ATPase_ROK"/>
    <property type="match status" value="1"/>
</dbReference>
<reference evidence="2" key="1">
    <citation type="submission" date="2022-10" db="EMBL/GenBank/DDBJ databases">
        <authorList>
            <person name="Yu W.X."/>
        </authorList>
    </citation>
    <scope>NUCLEOTIDE SEQUENCE</scope>
    <source>
        <strain evidence="2">AAT</strain>
    </source>
</reference>
<dbReference type="Gene3D" id="3.30.420.40">
    <property type="match status" value="2"/>
</dbReference>